<evidence type="ECO:0000313" key="3">
    <source>
        <dbReference type="Proteomes" id="UP000619295"/>
    </source>
</evidence>
<accession>A0A927EFF7</accession>
<organism evidence="2 3">
    <name type="scientific">Bosea spartocytisi</name>
    <dbReference type="NCBI Taxonomy" id="2773451"/>
    <lineage>
        <taxon>Bacteria</taxon>
        <taxon>Pseudomonadati</taxon>
        <taxon>Pseudomonadota</taxon>
        <taxon>Alphaproteobacteria</taxon>
        <taxon>Hyphomicrobiales</taxon>
        <taxon>Boseaceae</taxon>
        <taxon>Bosea</taxon>
    </lineage>
</organism>
<feature type="region of interest" description="Disordered" evidence="1">
    <location>
        <begin position="329"/>
        <end position="379"/>
    </location>
</feature>
<dbReference type="AlphaFoldDB" id="A0A927EFF7"/>
<reference evidence="2" key="1">
    <citation type="submission" date="2020-09" db="EMBL/GenBank/DDBJ databases">
        <title>Bosea spartocytisi sp. nov. a root nodule endophyte of Spartocytisus supranubius in the high mountain ecosystem fo the Teide National Park (Canary Islands, Spain).</title>
        <authorList>
            <person name="Pulido-Suarez L."/>
            <person name="Peix A."/>
            <person name="Igual J.M."/>
            <person name="Socas-Perez N."/>
            <person name="Velazquez E."/>
            <person name="Flores-Felix J.D."/>
            <person name="Leon-Barrios M."/>
        </authorList>
    </citation>
    <scope>NUCLEOTIDE SEQUENCE</scope>
    <source>
        <strain evidence="2">SSUT16</strain>
    </source>
</reference>
<evidence type="ECO:0000313" key="2">
    <source>
        <dbReference type="EMBL" id="MBD3847969.1"/>
    </source>
</evidence>
<dbReference type="RefSeq" id="WP_191125210.1">
    <property type="nucleotide sequence ID" value="NZ_JACXWY010000014.1"/>
</dbReference>
<comment type="caution">
    <text evidence="2">The sequence shown here is derived from an EMBL/GenBank/DDBJ whole genome shotgun (WGS) entry which is preliminary data.</text>
</comment>
<keyword evidence="3" id="KW-1185">Reference proteome</keyword>
<dbReference type="InterPro" id="IPR019285">
    <property type="entry name" value="DUF2336"/>
</dbReference>
<gene>
    <name evidence="2" type="ORF">IED13_19895</name>
</gene>
<dbReference type="Pfam" id="PF10098">
    <property type="entry name" value="DUF2336"/>
    <property type="match status" value="1"/>
</dbReference>
<proteinExistence type="predicted"/>
<name>A0A927EFF7_9HYPH</name>
<protein>
    <submittedName>
        <fullName evidence="2">DUF2336 domain-containing protein</fullName>
    </submittedName>
</protein>
<dbReference type="Proteomes" id="UP000619295">
    <property type="component" value="Unassembled WGS sequence"/>
</dbReference>
<dbReference type="EMBL" id="JACXWY010000014">
    <property type="protein sequence ID" value="MBD3847969.1"/>
    <property type="molecule type" value="Genomic_DNA"/>
</dbReference>
<sequence length="379" mass="40375">MTTSPAKELADLARLAREGGLDLSQVSLRVRADLLLSAPRPPQDDLAAFSEMATALIPSIDEATALILARKLSGWRHTPAPVLLALRERGGTVLAEMLRHGLPLTPAEVEELAETGDDEMLSALSARRDLTAAATLMLVERDSDALDLALIANTEAPLPRAAADILIARARSRPAYRSGLLGRPDLSNLELAPLFLRAGAERRLTILDSLAAHEALHPGERLSPLSATILADWLALASEDRKRAFGAIARHFGGGPALAEAMDRDATRELAALALIASGTTVEEATRFLIRLGDEAAHSVERIFALVALMRSIRPVIARRLVQQIAGLAPPAPQRRGQHQPAMDPSGTPSRAGTGTARPEGQPAMSEVLGRIGPQRERG</sequence>
<evidence type="ECO:0000256" key="1">
    <source>
        <dbReference type="SAM" id="MobiDB-lite"/>
    </source>
</evidence>